<dbReference type="OrthoDB" id="5098412at2759"/>
<evidence type="ECO:0000313" key="3">
    <source>
        <dbReference type="Proteomes" id="UP000720189"/>
    </source>
</evidence>
<name>A0A9P9JJX4_FUSRE</name>
<organism evidence="2 3">
    <name type="scientific">Fusarium redolens</name>
    <dbReference type="NCBI Taxonomy" id="48865"/>
    <lineage>
        <taxon>Eukaryota</taxon>
        <taxon>Fungi</taxon>
        <taxon>Dikarya</taxon>
        <taxon>Ascomycota</taxon>
        <taxon>Pezizomycotina</taxon>
        <taxon>Sordariomycetes</taxon>
        <taxon>Hypocreomycetidae</taxon>
        <taxon>Hypocreales</taxon>
        <taxon>Nectriaceae</taxon>
        <taxon>Fusarium</taxon>
        <taxon>Fusarium redolens species complex</taxon>
    </lineage>
</organism>
<dbReference type="RefSeq" id="XP_046040661.1">
    <property type="nucleotide sequence ID" value="XM_046191023.1"/>
</dbReference>
<dbReference type="AlphaFoldDB" id="A0A9P9JJX4"/>
<dbReference type="Proteomes" id="UP000720189">
    <property type="component" value="Unassembled WGS sequence"/>
</dbReference>
<dbReference type="GeneID" id="70220977"/>
<accession>A0A9P9JJX4</accession>
<reference evidence="2" key="1">
    <citation type="journal article" date="2021" name="Nat. Commun.">
        <title>Genetic determinants of endophytism in the Arabidopsis root mycobiome.</title>
        <authorList>
            <person name="Mesny F."/>
            <person name="Miyauchi S."/>
            <person name="Thiergart T."/>
            <person name="Pickel B."/>
            <person name="Atanasova L."/>
            <person name="Karlsson M."/>
            <person name="Huettel B."/>
            <person name="Barry K.W."/>
            <person name="Haridas S."/>
            <person name="Chen C."/>
            <person name="Bauer D."/>
            <person name="Andreopoulos W."/>
            <person name="Pangilinan J."/>
            <person name="LaButti K."/>
            <person name="Riley R."/>
            <person name="Lipzen A."/>
            <person name="Clum A."/>
            <person name="Drula E."/>
            <person name="Henrissat B."/>
            <person name="Kohler A."/>
            <person name="Grigoriev I.V."/>
            <person name="Martin F.M."/>
            <person name="Hacquard S."/>
        </authorList>
    </citation>
    <scope>NUCLEOTIDE SEQUENCE</scope>
    <source>
        <strain evidence="2">MPI-CAGE-AT-0023</strain>
    </source>
</reference>
<feature type="region of interest" description="Disordered" evidence="1">
    <location>
        <begin position="176"/>
        <end position="250"/>
    </location>
</feature>
<gene>
    <name evidence="2" type="ORF">BKA55DRAFT_547469</name>
</gene>
<protein>
    <submittedName>
        <fullName evidence="2">Uncharacterized protein</fullName>
    </submittedName>
</protein>
<sequence>MTNWMRRTGWEHLLKDARRDILVAMSDLPVLTGRPLRLEVHVEESLLSSVTVKQRLALIMDATDRLFDRYGDTIRSTDICVRRWLRGRFADRLYKAPFKLISKSSSKHIYRKELKRYLCFWLQLLQFLPRTVKVILGQSLRRSQHQELARLWEDPAWSVDQDTLLTNVYLPCDESISDKSSNKDQDKDEGQGSEDDYTEWSREEILDYSDGYSSTRNSPTPHTTTSADPAADSDGGSAEGGEEGEEDPDKEALNEAVFNFCIKSIKQKLGRKQYHNPLLHFTAVLGIKEDGTWVRVGIGLY</sequence>
<keyword evidence="3" id="KW-1185">Reference proteome</keyword>
<evidence type="ECO:0000313" key="2">
    <source>
        <dbReference type="EMBL" id="KAH7202714.1"/>
    </source>
</evidence>
<dbReference type="EMBL" id="JAGMUX010000050">
    <property type="protein sequence ID" value="KAH7202714.1"/>
    <property type="molecule type" value="Genomic_DNA"/>
</dbReference>
<evidence type="ECO:0000256" key="1">
    <source>
        <dbReference type="SAM" id="MobiDB-lite"/>
    </source>
</evidence>
<feature type="compositionally biased region" description="Low complexity" evidence="1">
    <location>
        <begin position="218"/>
        <end position="236"/>
    </location>
</feature>
<comment type="caution">
    <text evidence="2">The sequence shown here is derived from an EMBL/GenBank/DDBJ whole genome shotgun (WGS) entry which is preliminary data.</text>
</comment>
<proteinExistence type="predicted"/>
<feature type="compositionally biased region" description="Basic and acidic residues" evidence="1">
    <location>
        <begin position="176"/>
        <end position="190"/>
    </location>
</feature>
<feature type="compositionally biased region" description="Acidic residues" evidence="1">
    <location>
        <begin position="240"/>
        <end position="249"/>
    </location>
</feature>